<sequence>MKSSQYPAQDLRRRALAWAIKLKVNPRVVRVQEMRRKWGSCSSAGTVTLATDLLDQDERFQDYVIVHELLHLRYASHGRMFKALMSAHVPGWRTIEQRQIGDADGASVEPLSRKPNGHAR</sequence>
<evidence type="ECO:0000313" key="3">
    <source>
        <dbReference type="EMBL" id="USE80184.1"/>
    </source>
</evidence>
<dbReference type="CDD" id="cd07344">
    <property type="entry name" value="M48_yhfN_like"/>
    <property type="match status" value="1"/>
</dbReference>
<feature type="domain" description="YgjP-like metallopeptidase" evidence="2">
    <location>
        <begin position="9"/>
        <end position="97"/>
    </location>
</feature>
<dbReference type="InterPro" id="IPR002725">
    <property type="entry name" value="YgjP-like_metallopeptidase"/>
</dbReference>
<dbReference type="EMBL" id="CP098736">
    <property type="protein sequence ID" value="USE80184.1"/>
    <property type="molecule type" value="Genomic_DNA"/>
</dbReference>
<dbReference type="RefSeq" id="WP_252253263.1">
    <property type="nucleotide sequence ID" value="NZ_CP098736.1"/>
</dbReference>
<dbReference type="Proteomes" id="UP001056648">
    <property type="component" value="Chromosome 2"/>
</dbReference>
<reference evidence="3" key="1">
    <citation type="submission" date="2022-06" db="EMBL/GenBank/DDBJ databases">
        <title>Complete genome sequence and characterization of Cupriavidus gilardii QJ1 isolated from contaminating cells.</title>
        <authorList>
            <person name="Qi J."/>
        </authorList>
    </citation>
    <scope>NUCLEOTIDE SEQUENCE</scope>
    <source>
        <strain evidence="3">QJ1</strain>
    </source>
</reference>
<dbReference type="Gene3D" id="3.30.2010.10">
    <property type="entry name" value="Metalloproteases ('zincins'), catalytic domain"/>
    <property type="match status" value="1"/>
</dbReference>
<name>A0ABY4VSB8_9BURK</name>
<organism evidence="3 4">
    <name type="scientific">Cupriavidus gilardii</name>
    <dbReference type="NCBI Taxonomy" id="82541"/>
    <lineage>
        <taxon>Bacteria</taxon>
        <taxon>Pseudomonadati</taxon>
        <taxon>Pseudomonadota</taxon>
        <taxon>Betaproteobacteria</taxon>
        <taxon>Burkholderiales</taxon>
        <taxon>Burkholderiaceae</taxon>
        <taxon>Cupriavidus</taxon>
    </lineage>
</organism>
<gene>
    <name evidence="3" type="ORF">NDR89_10270</name>
</gene>
<evidence type="ECO:0000313" key="4">
    <source>
        <dbReference type="Proteomes" id="UP001056648"/>
    </source>
</evidence>
<feature type="region of interest" description="Disordered" evidence="1">
    <location>
        <begin position="100"/>
        <end position="120"/>
    </location>
</feature>
<dbReference type="PANTHER" id="PTHR30399">
    <property type="entry name" value="UNCHARACTERIZED PROTEIN YGJP"/>
    <property type="match status" value="1"/>
</dbReference>
<dbReference type="Pfam" id="PF01863">
    <property type="entry name" value="YgjP-like"/>
    <property type="match status" value="1"/>
</dbReference>
<evidence type="ECO:0000256" key="1">
    <source>
        <dbReference type="SAM" id="MobiDB-lite"/>
    </source>
</evidence>
<dbReference type="InterPro" id="IPR053136">
    <property type="entry name" value="UTP_pyrophosphatase-like"/>
</dbReference>
<protein>
    <submittedName>
        <fullName evidence="3">M48 family metallopeptidase</fullName>
    </submittedName>
</protein>
<evidence type="ECO:0000259" key="2">
    <source>
        <dbReference type="Pfam" id="PF01863"/>
    </source>
</evidence>
<dbReference type="PANTHER" id="PTHR30399:SF1">
    <property type="entry name" value="UTP PYROPHOSPHATASE"/>
    <property type="match status" value="1"/>
</dbReference>
<keyword evidence="4" id="KW-1185">Reference proteome</keyword>
<proteinExistence type="predicted"/>
<accession>A0ABY4VSB8</accession>